<protein>
    <recommendedName>
        <fullName evidence="2">BTB domain-containing protein</fullName>
    </recommendedName>
</protein>
<accession>A0A1Y3AZH5</accession>
<dbReference type="EMBL" id="MUJZ01055841">
    <property type="protein sequence ID" value="OTF72515.1"/>
    <property type="molecule type" value="Genomic_DNA"/>
</dbReference>
<dbReference type="SUPFAM" id="SSF54695">
    <property type="entry name" value="POZ domain"/>
    <property type="match status" value="1"/>
</dbReference>
<gene>
    <name evidence="3" type="ORF">BLA29_008592</name>
</gene>
<comment type="caution">
    <text evidence="3">The sequence shown here is derived from an EMBL/GenBank/DDBJ whole genome shotgun (WGS) entry which is preliminary data.</text>
</comment>
<feature type="non-terminal residue" evidence="3">
    <location>
        <position position="1"/>
    </location>
</feature>
<organism evidence="3 4">
    <name type="scientific">Euroglyphus maynei</name>
    <name type="common">Mayne's house dust mite</name>
    <dbReference type="NCBI Taxonomy" id="6958"/>
    <lineage>
        <taxon>Eukaryota</taxon>
        <taxon>Metazoa</taxon>
        <taxon>Ecdysozoa</taxon>
        <taxon>Arthropoda</taxon>
        <taxon>Chelicerata</taxon>
        <taxon>Arachnida</taxon>
        <taxon>Acari</taxon>
        <taxon>Acariformes</taxon>
        <taxon>Sarcoptiformes</taxon>
        <taxon>Astigmata</taxon>
        <taxon>Psoroptidia</taxon>
        <taxon>Analgoidea</taxon>
        <taxon>Pyroglyphidae</taxon>
        <taxon>Pyroglyphinae</taxon>
        <taxon>Euroglyphus</taxon>
    </lineage>
</organism>
<reference evidence="3 4" key="1">
    <citation type="submission" date="2017-03" db="EMBL/GenBank/DDBJ databases">
        <title>Genome Survey of Euroglyphus maynei.</title>
        <authorList>
            <person name="Arlian L.G."/>
            <person name="Morgan M.S."/>
            <person name="Rider S.D."/>
        </authorList>
    </citation>
    <scope>NUCLEOTIDE SEQUENCE [LARGE SCALE GENOMIC DNA]</scope>
    <source>
        <strain evidence="3">Arlian Lab</strain>
        <tissue evidence="3">Whole body</tissue>
    </source>
</reference>
<feature type="non-terminal residue" evidence="3">
    <location>
        <position position="242"/>
    </location>
</feature>
<feature type="region of interest" description="Disordered" evidence="1">
    <location>
        <begin position="80"/>
        <end position="104"/>
    </location>
</feature>
<evidence type="ECO:0000259" key="2">
    <source>
        <dbReference type="Pfam" id="PF00651"/>
    </source>
</evidence>
<feature type="compositionally biased region" description="Basic residues" evidence="1">
    <location>
        <begin position="11"/>
        <end position="20"/>
    </location>
</feature>
<sequence>TAITTSSNYKNKVKNNKHPNRCISNPHNHQLIKANSVGGDAVSSTALVPIKDSLNNTNKIDLDNFRFSNEEIDRFRRHHQHENDDNNGSGNSNGDSVNMDGLSYTMDNRSTRATTPADEQIFQEPVESLQILLDRSTGQLIECERDLEINDIEPSSFLEFLRYAYMDSAKLNKDNVVGILIASKRYQVATLERQCMDYIHKCLSKRSSLAIWISTRIYGLTDLEQVARKSLQHYAESILLSN</sequence>
<dbReference type="PANTHER" id="PTHR45774:SF3">
    <property type="entry name" value="BTB (POZ) DOMAIN-CONTAINING 2B-RELATED"/>
    <property type="match status" value="1"/>
</dbReference>
<feature type="compositionally biased region" description="Low complexity" evidence="1">
    <location>
        <begin position="86"/>
        <end position="96"/>
    </location>
</feature>
<dbReference type="PANTHER" id="PTHR45774">
    <property type="entry name" value="BTB/POZ DOMAIN-CONTAINING"/>
    <property type="match status" value="1"/>
</dbReference>
<dbReference type="Gene3D" id="3.30.710.10">
    <property type="entry name" value="Potassium Channel Kv1.1, Chain A"/>
    <property type="match status" value="1"/>
</dbReference>
<evidence type="ECO:0000313" key="3">
    <source>
        <dbReference type="EMBL" id="OTF72515.1"/>
    </source>
</evidence>
<feature type="domain" description="BTB" evidence="2">
    <location>
        <begin position="144"/>
        <end position="201"/>
    </location>
</feature>
<evidence type="ECO:0000313" key="4">
    <source>
        <dbReference type="Proteomes" id="UP000194236"/>
    </source>
</evidence>
<name>A0A1Y3AZH5_EURMA</name>
<evidence type="ECO:0000256" key="1">
    <source>
        <dbReference type="SAM" id="MobiDB-lite"/>
    </source>
</evidence>
<keyword evidence="4" id="KW-1185">Reference proteome</keyword>
<dbReference type="InterPro" id="IPR011333">
    <property type="entry name" value="SKP1/BTB/POZ_sf"/>
</dbReference>
<dbReference type="OrthoDB" id="7765169at2759"/>
<dbReference type="AlphaFoldDB" id="A0A1Y3AZH5"/>
<dbReference type="Pfam" id="PF00651">
    <property type="entry name" value="BTB"/>
    <property type="match status" value="1"/>
</dbReference>
<feature type="region of interest" description="Disordered" evidence="1">
    <location>
        <begin position="1"/>
        <end position="23"/>
    </location>
</feature>
<proteinExistence type="predicted"/>
<dbReference type="Proteomes" id="UP000194236">
    <property type="component" value="Unassembled WGS sequence"/>
</dbReference>
<dbReference type="InterPro" id="IPR000210">
    <property type="entry name" value="BTB/POZ_dom"/>
</dbReference>